<protein>
    <recommendedName>
        <fullName evidence="2">histidine kinase</fullName>
        <ecNumber evidence="2">2.7.13.3</ecNumber>
    </recommendedName>
</protein>
<dbReference type="SMART" id="SM00388">
    <property type="entry name" value="HisKA"/>
    <property type="match status" value="1"/>
</dbReference>
<dbReference type="SMART" id="SM00387">
    <property type="entry name" value="HATPase_c"/>
    <property type="match status" value="1"/>
</dbReference>
<dbReference type="GO" id="GO:0009927">
    <property type="term" value="F:histidine phosphotransfer kinase activity"/>
    <property type="evidence" value="ECO:0007669"/>
    <property type="project" value="TreeGrafter"/>
</dbReference>
<evidence type="ECO:0000256" key="5">
    <source>
        <dbReference type="ARBA" id="ARBA00022777"/>
    </source>
</evidence>
<evidence type="ECO:0000256" key="4">
    <source>
        <dbReference type="ARBA" id="ARBA00022679"/>
    </source>
</evidence>
<feature type="domain" description="Histidine kinase" evidence="6">
    <location>
        <begin position="98"/>
        <end position="316"/>
    </location>
</feature>
<sequence>MICQIDEYLSEVYQQQGNLQSALDYYKSFHQISNQISAEKVEEQTRELRTQFEVEKARRETEIYRLKNVELAQASEYLKYLNTSLKAANEFKSELLSIAAHDMKNPLQAIMAYAELITMESDEESRVFKRASLIYKASQQLFKLINSLLETSAIESGKLKLEKKACELARILEVVVQENEEKAAQKHQLIHLNVEKGLMIHADEHRMQVVLDNLVSNAIKYSPEGAPIWIDMHLNGHNTVRVSVQDKGPGISPEDKKMLFKKFQRLSAKPTKGEKATGLGLWIARQLVEQHDGQIWAESEGDGKGTTFFVELPIHEQVF</sequence>
<dbReference type="KEGG" id="cts:Ctha_0870"/>
<name>B3QWX4_CHLT3</name>
<dbReference type="InterPro" id="IPR004358">
    <property type="entry name" value="Sig_transdc_His_kin-like_C"/>
</dbReference>
<evidence type="ECO:0000259" key="6">
    <source>
        <dbReference type="PROSITE" id="PS50109"/>
    </source>
</evidence>
<dbReference type="CDD" id="cd00082">
    <property type="entry name" value="HisKA"/>
    <property type="match status" value="1"/>
</dbReference>
<dbReference type="EC" id="2.7.13.3" evidence="2"/>
<keyword evidence="5 7" id="KW-0418">Kinase</keyword>
<dbReference type="SUPFAM" id="SSF55874">
    <property type="entry name" value="ATPase domain of HSP90 chaperone/DNA topoisomerase II/histidine kinase"/>
    <property type="match status" value="1"/>
</dbReference>
<dbReference type="InterPro" id="IPR036097">
    <property type="entry name" value="HisK_dim/P_sf"/>
</dbReference>
<dbReference type="GO" id="GO:0005886">
    <property type="term" value="C:plasma membrane"/>
    <property type="evidence" value="ECO:0007669"/>
    <property type="project" value="TreeGrafter"/>
</dbReference>
<gene>
    <name evidence="7" type="ordered locus">Ctha_0870</name>
</gene>
<comment type="catalytic activity">
    <reaction evidence="1">
        <text>ATP + protein L-histidine = ADP + protein N-phospho-L-histidine.</text>
        <dbReference type="EC" id="2.7.13.3"/>
    </reaction>
</comment>
<dbReference type="FunFam" id="3.30.565.10:FF:000006">
    <property type="entry name" value="Sensor histidine kinase WalK"/>
    <property type="match status" value="1"/>
</dbReference>
<proteinExistence type="predicted"/>
<dbReference type="PANTHER" id="PTHR43047:SF72">
    <property type="entry name" value="OSMOSENSING HISTIDINE PROTEIN KINASE SLN1"/>
    <property type="match status" value="1"/>
</dbReference>
<dbReference type="SUPFAM" id="SSF47384">
    <property type="entry name" value="Homodimeric domain of signal transducing histidine kinase"/>
    <property type="match status" value="1"/>
</dbReference>
<dbReference type="Gene3D" id="3.30.565.10">
    <property type="entry name" value="Histidine kinase-like ATPase, C-terminal domain"/>
    <property type="match status" value="1"/>
</dbReference>
<dbReference type="HOGENOM" id="CLU_000445_89_3_10"/>
<evidence type="ECO:0000256" key="3">
    <source>
        <dbReference type="ARBA" id="ARBA00022553"/>
    </source>
</evidence>
<dbReference type="InterPro" id="IPR003594">
    <property type="entry name" value="HATPase_dom"/>
</dbReference>
<dbReference type="AlphaFoldDB" id="B3QWX4"/>
<dbReference type="STRING" id="517418.Ctha_0870"/>
<dbReference type="PANTHER" id="PTHR43047">
    <property type="entry name" value="TWO-COMPONENT HISTIDINE PROTEIN KINASE"/>
    <property type="match status" value="1"/>
</dbReference>
<keyword evidence="4 7" id="KW-0808">Transferase</keyword>
<dbReference type="Proteomes" id="UP000001208">
    <property type="component" value="Chromosome"/>
</dbReference>
<evidence type="ECO:0000256" key="2">
    <source>
        <dbReference type="ARBA" id="ARBA00012438"/>
    </source>
</evidence>
<dbReference type="Pfam" id="PF02518">
    <property type="entry name" value="HATPase_c"/>
    <property type="match status" value="1"/>
</dbReference>
<evidence type="ECO:0000313" key="8">
    <source>
        <dbReference type="Proteomes" id="UP000001208"/>
    </source>
</evidence>
<keyword evidence="8" id="KW-1185">Reference proteome</keyword>
<dbReference type="EMBL" id="CP001100">
    <property type="protein sequence ID" value="ACF13338.1"/>
    <property type="molecule type" value="Genomic_DNA"/>
</dbReference>
<keyword evidence="3" id="KW-0597">Phosphoprotein</keyword>
<dbReference type="GO" id="GO:0000155">
    <property type="term" value="F:phosphorelay sensor kinase activity"/>
    <property type="evidence" value="ECO:0007669"/>
    <property type="project" value="InterPro"/>
</dbReference>
<dbReference type="InterPro" id="IPR003661">
    <property type="entry name" value="HisK_dim/P_dom"/>
</dbReference>
<accession>B3QWX4</accession>
<dbReference type="RefSeq" id="WP_012499422.1">
    <property type="nucleotide sequence ID" value="NC_011026.1"/>
</dbReference>
<reference evidence="7 8" key="1">
    <citation type="submission" date="2008-06" db="EMBL/GenBank/DDBJ databases">
        <title>Complete sequence of Chloroherpeton thalassium ATCC 35110.</title>
        <authorList>
            <consortium name="US DOE Joint Genome Institute"/>
            <person name="Lucas S."/>
            <person name="Copeland A."/>
            <person name="Lapidus A."/>
            <person name="Glavina del Rio T."/>
            <person name="Dalin E."/>
            <person name="Tice H."/>
            <person name="Bruce D."/>
            <person name="Goodwin L."/>
            <person name="Pitluck S."/>
            <person name="Schmutz J."/>
            <person name="Larimer F."/>
            <person name="Land M."/>
            <person name="Hauser L."/>
            <person name="Kyrpides N."/>
            <person name="Mikhailova N."/>
            <person name="Liu Z."/>
            <person name="Li T."/>
            <person name="Zhao F."/>
            <person name="Overmann J."/>
            <person name="Bryant D.A."/>
            <person name="Richardson P."/>
        </authorList>
    </citation>
    <scope>NUCLEOTIDE SEQUENCE [LARGE SCALE GENOMIC DNA]</scope>
    <source>
        <strain evidence="8">ATCC 35110 / GB-78</strain>
    </source>
</reference>
<evidence type="ECO:0000313" key="7">
    <source>
        <dbReference type="EMBL" id="ACF13338.1"/>
    </source>
</evidence>
<dbReference type="PROSITE" id="PS50109">
    <property type="entry name" value="HIS_KIN"/>
    <property type="match status" value="1"/>
</dbReference>
<dbReference type="Gene3D" id="1.10.287.130">
    <property type="match status" value="1"/>
</dbReference>
<dbReference type="InterPro" id="IPR036890">
    <property type="entry name" value="HATPase_C_sf"/>
</dbReference>
<dbReference type="eggNOG" id="COG2205">
    <property type="taxonomic scope" value="Bacteria"/>
</dbReference>
<organism evidence="7 8">
    <name type="scientific">Chloroherpeton thalassium (strain ATCC 35110 / GB-78)</name>
    <dbReference type="NCBI Taxonomy" id="517418"/>
    <lineage>
        <taxon>Bacteria</taxon>
        <taxon>Pseudomonadati</taxon>
        <taxon>Chlorobiota</taxon>
        <taxon>Chlorobiia</taxon>
        <taxon>Chlorobiales</taxon>
        <taxon>Chloroherpetonaceae</taxon>
        <taxon>Chloroherpeton</taxon>
    </lineage>
</organism>
<dbReference type="PRINTS" id="PR00344">
    <property type="entry name" value="BCTRLSENSOR"/>
</dbReference>
<dbReference type="InterPro" id="IPR005467">
    <property type="entry name" value="His_kinase_dom"/>
</dbReference>
<dbReference type="Pfam" id="PF00512">
    <property type="entry name" value="HisKA"/>
    <property type="match status" value="1"/>
</dbReference>
<evidence type="ECO:0000256" key="1">
    <source>
        <dbReference type="ARBA" id="ARBA00000085"/>
    </source>
</evidence>